<evidence type="ECO:0000256" key="6">
    <source>
        <dbReference type="ARBA" id="ARBA00022833"/>
    </source>
</evidence>
<dbReference type="GO" id="GO:0004252">
    <property type="term" value="F:serine-type endopeptidase activity"/>
    <property type="evidence" value="ECO:0007669"/>
    <property type="project" value="InterPro"/>
</dbReference>
<dbReference type="GO" id="GO:0008237">
    <property type="term" value="F:metallopeptidase activity"/>
    <property type="evidence" value="ECO:0007669"/>
    <property type="project" value="UniProtKB-KW"/>
</dbReference>
<evidence type="ECO:0000256" key="5">
    <source>
        <dbReference type="ARBA" id="ARBA00022801"/>
    </source>
</evidence>
<dbReference type="EMBL" id="ABIA03000001">
    <property type="protein sequence ID" value="EDQ35499.1"/>
    <property type="molecule type" value="Genomic_DNA"/>
</dbReference>
<dbReference type="STRING" id="411684.HPDFL43_19932"/>
<feature type="chain" id="PRO_5002733600" evidence="9">
    <location>
        <begin position="37"/>
        <end position="356"/>
    </location>
</feature>
<keyword evidence="1" id="KW-0645">Protease</keyword>
<dbReference type="Pfam" id="PF03411">
    <property type="entry name" value="Peptidase_M74"/>
    <property type="match status" value="1"/>
</dbReference>
<feature type="disulfide bond" evidence="8">
    <location>
        <begin position="213"/>
        <end position="261"/>
    </location>
</feature>
<dbReference type="AlphaFoldDB" id="A9CWC4"/>
<keyword evidence="5 10" id="KW-0378">Hydrolase</keyword>
<evidence type="ECO:0000313" key="11">
    <source>
        <dbReference type="Proteomes" id="UP000004291"/>
    </source>
</evidence>
<evidence type="ECO:0000256" key="1">
    <source>
        <dbReference type="ARBA" id="ARBA00022670"/>
    </source>
</evidence>
<evidence type="ECO:0000256" key="4">
    <source>
        <dbReference type="ARBA" id="ARBA00022764"/>
    </source>
</evidence>
<dbReference type="EC" id="3.4.24.-" evidence="10"/>
<feature type="disulfide bond" evidence="8">
    <location>
        <begin position="242"/>
        <end position="249"/>
    </location>
</feature>
<protein>
    <submittedName>
        <fullName evidence="10">Murein endopeptidase</fullName>
        <ecNumber evidence="10">3.4.24.-</ecNumber>
    </submittedName>
</protein>
<dbReference type="HOGENOM" id="CLU_052496_0_1_5"/>
<name>A9CWC4_HOEPD</name>
<gene>
    <name evidence="10" type="ORF">HPDFL43_19932</name>
</gene>
<keyword evidence="4" id="KW-0574">Periplasm</keyword>
<keyword evidence="8" id="KW-1015">Disulfide bond</keyword>
<dbReference type="Gene3D" id="3.30.1380.10">
    <property type="match status" value="1"/>
</dbReference>
<evidence type="ECO:0000256" key="3">
    <source>
        <dbReference type="ARBA" id="ARBA00022729"/>
    </source>
</evidence>
<evidence type="ECO:0000256" key="2">
    <source>
        <dbReference type="ARBA" id="ARBA00022723"/>
    </source>
</evidence>
<proteinExistence type="predicted"/>
<evidence type="ECO:0000313" key="10">
    <source>
        <dbReference type="EMBL" id="EDQ35499.1"/>
    </source>
</evidence>
<keyword evidence="2" id="KW-0479">Metal-binding</keyword>
<dbReference type="InterPro" id="IPR009045">
    <property type="entry name" value="Zn_M74/Hedgehog-like"/>
</dbReference>
<dbReference type="PIRSF" id="PIRSF018455">
    <property type="entry name" value="MepA"/>
    <property type="match status" value="1"/>
</dbReference>
<evidence type="ECO:0000256" key="7">
    <source>
        <dbReference type="ARBA" id="ARBA00023049"/>
    </source>
</evidence>
<keyword evidence="3 9" id="KW-0732">Signal</keyword>
<dbReference type="NCBIfam" id="NF006947">
    <property type="entry name" value="PRK09429.1"/>
    <property type="match status" value="1"/>
</dbReference>
<feature type="signal peptide" evidence="9">
    <location>
        <begin position="1"/>
        <end position="36"/>
    </location>
</feature>
<accession>A9CWC4</accession>
<dbReference type="eggNOG" id="COG3770">
    <property type="taxonomic scope" value="Bacteria"/>
</dbReference>
<dbReference type="SUPFAM" id="SSF55166">
    <property type="entry name" value="Hedgehog/DD-peptidase"/>
    <property type="match status" value="1"/>
</dbReference>
<keyword evidence="11" id="KW-1185">Reference proteome</keyword>
<reference evidence="10 11" key="1">
    <citation type="submission" date="2007-10" db="EMBL/GenBank/DDBJ databases">
        <authorList>
            <person name="Wagner-Dobler I."/>
            <person name="Ferriera S."/>
            <person name="Johnson J."/>
            <person name="Kravitz S."/>
            <person name="Beeson K."/>
            <person name="Sutton G."/>
            <person name="Rogers Y.-H."/>
            <person name="Friedman R."/>
            <person name="Frazier M."/>
            <person name="Venter J.C."/>
        </authorList>
    </citation>
    <scope>NUCLEOTIDE SEQUENCE [LARGE SCALE GENOMIC DNA]</scope>
    <source>
        <strain evidence="10 11">DFL-43</strain>
    </source>
</reference>
<comment type="caution">
    <text evidence="10">The sequence shown here is derived from an EMBL/GenBank/DDBJ whole genome shotgun (WGS) entry which is preliminary data.</text>
</comment>
<organism evidence="10 11">
    <name type="scientific">Hoeflea phototrophica (strain DSM 17068 / NCIMB 14078 / DFL-43)</name>
    <dbReference type="NCBI Taxonomy" id="411684"/>
    <lineage>
        <taxon>Bacteria</taxon>
        <taxon>Pseudomonadati</taxon>
        <taxon>Pseudomonadota</taxon>
        <taxon>Alphaproteobacteria</taxon>
        <taxon>Hyphomicrobiales</taxon>
        <taxon>Rhizobiaceae</taxon>
        <taxon>Hoeflea</taxon>
    </lineage>
</organism>
<evidence type="ECO:0000256" key="8">
    <source>
        <dbReference type="PIRSR" id="PIRSR018455-2"/>
    </source>
</evidence>
<keyword evidence="6" id="KW-0862">Zinc</keyword>
<dbReference type="Proteomes" id="UP000004291">
    <property type="component" value="Chromosome"/>
</dbReference>
<dbReference type="GO" id="GO:0006508">
    <property type="term" value="P:proteolysis"/>
    <property type="evidence" value="ECO:0007669"/>
    <property type="project" value="UniProtKB-KW"/>
</dbReference>
<dbReference type="GO" id="GO:0046872">
    <property type="term" value="F:metal ion binding"/>
    <property type="evidence" value="ECO:0007669"/>
    <property type="project" value="UniProtKB-KW"/>
</dbReference>
<dbReference type="GO" id="GO:0030288">
    <property type="term" value="C:outer membrane-bounded periplasmic space"/>
    <property type="evidence" value="ECO:0007669"/>
    <property type="project" value="InterPro"/>
</dbReference>
<reference evidence="10 11" key="2">
    <citation type="submission" date="2012-06" db="EMBL/GenBank/DDBJ databases">
        <authorList>
            <person name="Fiebig A."/>
        </authorList>
    </citation>
    <scope>NUCLEOTIDE SEQUENCE [LARGE SCALE GENOMIC DNA]</scope>
    <source>
        <strain evidence="10 11">DFL-43</strain>
    </source>
</reference>
<dbReference type="InterPro" id="IPR005073">
    <property type="entry name" value="Peptidase_M74"/>
</dbReference>
<sequence>MSRPLYRIFARYLMALGLTCSLVAPDLGLAISGAQAAETGKPAKQIFGAAKLPAVLPSRAIGFYSKGCLAGGIAIPTDGETWQAMRLSRNRRWGHPDLIALVERLSREAAAQDGWPGLLVGDISQPRGGPMLSGHASHQMGLDADIWLTPMPERRFSPQEREDVSATSMLKQNTLYVDPDRWTPAHARLLMRAASYPEVERIFVHPGIKKKLCDSWQGDRAAMGKVRPYYGHHYHFHIRIKCPPGATGCKSQTPPPAGSGCGAPLAWWFSDEPWAPAKPKKDTKPKPKKREIRLADLPAACAVVASAPAPASEAEVTLGADPIGRIAASAVEMAPAASAFATLPKVVPLPVWRPRD</sequence>
<evidence type="ECO:0000256" key="9">
    <source>
        <dbReference type="SAM" id="SignalP"/>
    </source>
</evidence>
<keyword evidence="7" id="KW-0482">Metalloprotease</keyword>